<organism evidence="10 11">
    <name type="scientific">Paenibacillus baimaensis</name>
    <dbReference type="NCBI Taxonomy" id="2982185"/>
    <lineage>
        <taxon>Bacteria</taxon>
        <taxon>Bacillati</taxon>
        <taxon>Bacillota</taxon>
        <taxon>Bacilli</taxon>
        <taxon>Bacillales</taxon>
        <taxon>Paenibacillaceae</taxon>
        <taxon>Paenibacillus</taxon>
    </lineage>
</organism>
<accession>A0ABT2UM74</accession>
<dbReference type="CDD" id="cd07730">
    <property type="entry name" value="metallo-hydrolase-like_MBL-fold"/>
    <property type="match status" value="1"/>
</dbReference>
<comment type="catalytic activity">
    <reaction evidence="8">
        <text>3',5'-cyclic UMP + H2O = UMP + H(+)</text>
        <dbReference type="Rhea" id="RHEA:70575"/>
        <dbReference type="ChEBI" id="CHEBI:15377"/>
        <dbReference type="ChEBI" id="CHEBI:15378"/>
        <dbReference type="ChEBI" id="CHEBI:57865"/>
        <dbReference type="ChEBI" id="CHEBI:184387"/>
    </reaction>
    <physiologicalReaction direction="left-to-right" evidence="8">
        <dbReference type="Rhea" id="RHEA:70576"/>
    </physiologicalReaction>
</comment>
<name>A0ABT2UM74_9BACL</name>
<evidence type="ECO:0000256" key="1">
    <source>
        <dbReference type="ARBA" id="ARBA00001947"/>
    </source>
</evidence>
<evidence type="ECO:0000256" key="4">
    <source>
        <dbReference type="ARBA" id="ARBA00022801"/>
    </source>
</evidence>
<evidence type="ECO:0000256" key="8">
    <source>
        <dbReference type="ARBA" id="ARBA00048505"/>
    </source>
</evidence>
<dbReference type="PANTHER" id="PTHR42978:SF2">
    <property type="entry name" value="102 KBASES UNSTABLE REGION: FROM 1 TO 119443"/>
    <property type="match status" value="1"/>
</dbReference>
<evidence type="ECO:0000313" key="11">
    <source>
        <dbReference type="Proteomes" id="UP001652445"/>
    </source>
</evidence>
<dbReference type="InterPro" id="IPR036866">
    <property type="entry name" value="RibonucZ/Hydroxyglut_hydro"/>
</dbReference>
<dbReference type="Gene3D" id="3.60.15.10">
    <property type="entry name" value="Ribonuclease Z/Hydroxyacylglutathione hydrolase-like"/>
    <property type="match status" value="1"/>
</dbReference>
<gene>
    <name evidence="10" type="ORF">OB236_26890</name>
</gene>
<evidence type="ECO:0000256" key="7">
    <source>
        <dbReference type="ARBA" id="ARBA00034301"/>
    </source>
</evidence>
<evidence type="ECO:0000256" key="3">
    <source>
        <dbReference type="ARBA" id="ARBA00022723"/>
    </source>
</evidence>
<dbReference type="SMART" id="SM00849">
    <property type="entry name" value="Lactamase_B"/>
    <property type="match status" value="1"/>
</dbReference>
<proteinExistence type="inferred from homology"/>
<evidence type="ECO:0000256" key="5">
    <source>
        <dbReference type="ARBA" id="ARBA00022833"/>
    </source>
</evidence>
<protein>
    <submittedName>
        <fullName evidence="10">MBL fold metallo-hydrolase</fullName>
    </submittedName>
</protein>
<comment type="similarity">
    <text evidence="2">Belongs to the metallo-beta-lactamase superfamily.</text>
</comment>
<dbReference type="EMBL" id="JAOQIO010000095">
    <property type="protein sequence ID" value="MCU6795748.1"/>
    <property type="molecule type" value="Genomic_DNA"/>
</dbReference>
<evidence type="ECO:0000259" key="9">
    <source>
        <dbReference type="SMART" id="SM00849"/>
    </source>
</evidence>
<dbReference type="Proteomes" id="UP001652445">
    <property type="component" value="Unassembled WGS sequence"/>
</dbReference>
<dbReference type="Pfam" id="PF00753">
    <property type="entry name" value="Lactamase_B"/>
    <property type="match status" value="1"/>
</dbReference>
<dbReference type="InterPro" id="IPR001279">
    <property type="entry name" value="Metallo-B-lactamas"/>
</dbReference>
<comment type="caution">
    <text evidence="10">The sequence shown here is derived from an EMBL/GenBank/DDBJ whole genome shotgun (WGS) entry which is preliminary data.</text>
</comment>
<keyword evidence="5" id="KW-0862">Zinc</keyword>
<dbReference type="RefSeq" id="WP_262686694.1">
    <property type="nucleotide sequence ID" value="NZ_JAOQIO010000095.1"/>
</dbReference>
<keyword evidence="11" id="KW-1185">Reference proteome</keyword>
<keyword evidence="3" id="KW-0479">Metal-binding</keyword>
<sequence length="306" mass="34083">MRPFQLSPIHQIHFLRAGYCTHREWVTIRGGTFRSVRFPAGFACIEHPTMGLILFDTGYSERFLIETSSYPASLYRYLTPVYFSEADRALTQLQRIGYEAQDVALIIISHFHGDHIAGLRDFPRAQFMYAAEAYEQVRNLQGLAAVRAGYLPNLLPDDFEERSIAITFNPSFAVPSSSSMTMSALSKGSTPASSFWPMHAALPPESPFTSGIDLLGDGSMIAVDLPGHAEGQIGLLVSTNQQDYFLCADAAWSSKAIRFNLPPHPLAGLIMSNRQGYRATFNKLIQLYQRFPSLQIVPSHCTEVPK</sequence>
<feature type="domain" description="Metallo-beta-lactamase" evidence="9">
    <location>
        <begin position="49"/>
        <end position="300"/>
    </location>
</feature>
<evidence type="ECO:0000256" key="6">
    <source>
        <dbReference type="ARBA" id="ARBA00034221"/>
    </source>
</evidence>
<evidence type="ECO:0000313" key="10">
    <source>
        <dbReference type="EMBL" id="MCU6795748.1"/>
    </source>
</evidence>
<comment type="catalytic activity">
    <reaction evidence="6">
        <text>3',5'-cyclic CMP + H2O = CMP + H(+)</text>
        <dbReference type="Rhea" id="RHEA:72675"/>
        <dbReference type="ChEBI" id="CHEBI:15377"/>
        <dbReference type="ChEBI" id="CHEBI:15378"/>
        <dbReference type="ChEBI" id="CHEBI:58003"/>
        <dbReference type="ChEBI" id="CHEBI:60377"/>
    </reaction>
    <physiologicalReaction direction="left-to-right" evidence="6">
        <dbReference type="Rhea" id="RHEA:72676"/>
    </physiologicalReaction>
</comment>
<dbReference type="SUPFAM" id="SSF56281">
    <property type="entry name" value="Metallo-hydrolase/oxidoreductase"/>
    <property type="match status" value="1"/>
</dbReference>
<comment type="function">
    <text evidence="7">Counteracts the endogenous Pycsar antiviral defense system. Phosphodiesterase that enables metal-dependent hydrolysis of host cyclic nucleotide Pycsar defense signals such as cCMP and cUMP.</text>
</comment>
<comment type="cofactor">
    <cofactor evidence="1">
        <name>Zn(2+)</name>
        <dbReference type="ChEBI" id="CHEBI:29105"/>
    </cofactor>
</comment>
<evidence type="ECO:0000256" key="2">
    <source>
        <dbReference type="ARBA" id="ARBA00007749"/>
    </source>
</evidence>
<dbReference type="InterPro" id="IPR051013">
    <property type="entry name" value="MBL_superfamily_lactonases"/>
</dbReference>
<keyword evidence="4" id="KW-0378">Hydrolase</keyword>
<reference evidence="10 11" key="1">
    <citation type="submission" date="2022-09" db="EMBL/GenBank/DDBJ databases">
        <authorList>
            <person name="Han X.L."/>
            <person name="Wang Q."/>
            <person name="Lu T."/>
        </authorList>
    </citation>
    <scope>NUCLEOTIDE SEQUENCE [LARGE SCALE GENOMIC DNA]</scope>
    <source>
        <strain evidence="10 11">WQ 127069</strain>
    </source>
</reference>
<dbReference type="PANTHER" id="PTHR42978">
    <property type="entry name" value="QUORUM-QUENCHING LACTONASE YTNP-RELATED-RELATED"/>
    <property type="match status" value="1"/>
</dbReference>